<reference evidence="3 4" key="1">
    <citation type="submission" date="2018-11" db="EMBL/GenBank/DDBJ databases">
        <title>Genome sequence of Saitozyma podzolica DSM 27192.</title>
        <authorList>
            <person name="Aliyu H."/>
            <person name="Gorte O."/>
            <person name="Ochsenreither K."/>
        </authorList>
    </citation>
    <scope>NUCLEOTIDE SEQUENCE [LARGE SCALE GENOMIC DNA]</scope>
    <source>
        <strain evidence="3 4">DSM 27192</strain>
    </source>
</reference>
<dbReference type="GO" id="GO:0005737">
    <property type="term" value="C:cytoplasm"/>
    <property type="evidence" value="ECO:0007669"/>
    <property type="project" value="TreeGrafter"/>
</dbReference>
<evidence type="ECO:0000313" key="4">
    <source>
        <dbReference type="Proteomes" id="UP000279259"/>
    </source>
</evidence>
<accession>A0A427YGR5</accession>
<organism evidence="3 4">
    <name type="scientific">Saitozyma podzolica</name>
    <dbReference type="NCBI Taxonomy" id="1890683"/>
    <lineage>
        <taxon>Eukaryota</taxon>
        <taxon>Fungi</taxon>
        <taxon>Dikarya</taxon>
        <taxon>Basidiomycota</taxon>
        <taxon>Agaricomycotina</taxon>
        <taxon>Tremellomycetes</taxon>
        <taxon>Tremellales</taxon>
        <taxon>Trimorphomycetaceae</taxon>
        <taxon>Saitozyma</taxon>
    </lineage>
</organism>
<evidence type="ECO:0000256" key="1">
    <source>
        <dbReference type="SAM" id="MobiDB-lite"/>
    </source>
</evidence>
<dbReference type="PANTHER" id="PTHR28110:SF1">
    <property type="entry name" value="TRANSMEMBRANE PROTEIN"/>
    <property type="match status" value="1"/>
</dbReference>
<proteinExistence type="predicted"/>
<keyword evidence="2" id="KW-0812">Transmembrane</keyword>
<dbReference type="Proteomes" id="UP000279259">
    <property type="component" value="Unassembled WGS sequence"/>
</dbReference>
<keyword evidence="2" id="KW-0472">Membrane</keyword>
<comment type="caution">
    <text evidence="3">The sequence shown here is derived from an EMBL/GenBank/DDBJ whole genome shotgun (WGS) entry which is preliminary data.</text>
</comment>
<dbReference type="OrthoDB" id="4347at2759"/>
<keyword evidence="2" id="KW-1133">Transmembrane helix</keyword>
<dbReference type="PANTHER" id="PTHR28110">
    <property type="entry name" value="TRANSMEMBRANE PROTEIN"/>
    <property type="match status" value="1"/>
</dbReference>
<name>A0A427YGR5_9TREE</name>
<keyword evidence="4" id="KW-1185">Reference proteome</keyword>
<dbReference type="InterPro" id="IPR055323">
    <property type="entry name" value="C57A10.07/YOR238W"/>
</dbReference>
<evidence type="ECO:0000313" key="3">
    <source>
        <dbReference type="EMBL" id="RSH90270.1"/>
    </source>
</evidence>
<protein>
    <submittedName>
        <fullName evidence="3">Uncharacterized protein</fullName>
    </submittedName>
</protein>
<evidence type="ECO:0000256" key="2">
    <source>
        <dbReference type="SAM" id="Phobius"/>
    </source>
</evidence>
<dbReference type="AlphaFoldDB" id="A0A427YGR5"/>
<dbReference type="EMBL" id="RSCD01000011">
    <property type="protein sequence ID" value="RSH90270.1"/>
    <property type="molecule type" value="Genomic_DNA"/>
</dbReference>
<gene>
    <name evidence="3" type="ORF">EHS25_001604</name>
</gene>
<feature type="transmembrane region" description="Helical" evidence="2">
    <location>
        <begin position="47"/>
        <end position="67"/>
    </location>
</feature>
<feature type="region of interest" description="Disordered" evidence="1">
    <location>
        <begin position="213"/>
        <end position="269"/>
    </location>
</feature>
<sequence length="269" mass="29701">MLPTPASHRIPGKPRIFFPSSRDGSYSTHASQQWLTLLRGRSRLTNLAVSLMCSLLAVSLLLNLYMFPLSGADTSSRSRWRPFTLRPSMRGWDDNATPLQLDSGIPLSIETTVDRDHRFGELEHLIMVPGHAIWLGHDASKVEEDDQWILEPMQKGGSVKTYVKHIREGVERLRQDPKALLVFSGGATRAPPSPPIPEALSYLSLAQALTILPPQTSGDNSPKGPSRSASARRPRSSLWTATRTCSSPWRGSRRSRAGGQGRSRSWGMG</sequence>